<comment type="caution">
    <text evidence="1">The sequence shown here is derived from an EMBL/GenBank/DDBJ whole genome shotgun (WGS) entry which is preliminary data.</text>
</comment>
<organism evidence="1 2">
    <name type="scientific">Tectimicrobiota bacterium</name>
    <dbReference type="NCBI Taxonomy" id="2528274"/>
    <lineage>
        <taxon>Bacteria</taxon>
        <taxon>Pseudomonadati</taxon>
        <taxon>Nitrospinota/Tectimicrobiota group</taxon>
        <taxon>Candidatus Tectimicrobiota</taxon>
    </lineage>
</organism>
<evidence type="ECO:0000313" key="1">
    <source>
        <dbReference type="EMBL" id="MBI3014377.1"/>
    </source>
</evidence>
<gene>
    <name evidence="1" type="ORF">HYY65_04805</name>
</gene>
<reference evidence="1" key="1">
    <citation type="submission" date="2020-07" db="EMBL/GenBank/DDBJ databases">
        <title>Huge and variable diversity of episymbiotic CPR bacteria and DPANN archaea in groundwater ecosystems.</title>
        <authorList>
            <person name="He C.Y."/>
            <person name="Keren R."/>
            <person name="Whittaker M."/>
            <person name="Farag I.F."/>
            <person name="Doudna J."/>
            <person name="Cate J.H.D."/>
            <person name="Banfield J.F."/>
        </authorList>
    </citation>
    <scope>NUCLEOTIDE SEQUENCE</scope>
    <source>
        <strain evidence="1">NC_groundwater_717_Ag_S-0.2um_59_8</strain>
    </source>
</reference>
<name>A0A932LZX3_UNCTE</name>
<dbReference type="EMBL" id="JACPSX010000090">
    <property type="protein sequence ID" value="MBI3014377.1"/>
    <property type="molecule type" value="Genomic_DNA"/>
</dbReference>
<dbReference type="AlphaFoldDB" id="A0A932LZX3"/>
<accession>A0A932LZX3</accession>
<protein>
    <submittedName>
        <fullName evidence="1">Uncharacterized protein</fullName>
    </submittedName>
</protein>
<dbReference type="Proteomes" id="UP000741360">
    <property type="component" value="Unassembled WGS sequence"/>
</dbReference>
<sequence length="75" mass="8588">MRESFFQVRGNPALESLKASGRYGPAKEVAKVINRWIGFKKTVAAFKCTVIMFASLDPTQQLERFHREVRALLDM</sequence>
<evidence type="ECO:0000313" key="2">
    <source>
        <dbReference type="Proteomes" id="UP000741360"/>
    </source>
</evidence>
<proteinExistence type="predicted"/>